<protein>
    <recommendedName>
        <fullName evidence="3">Alpha/beta hydrolase</fullName>
    </recommendedName>
</protein>
<evidence type="ECO:0000313" key="1">
    <source>
        <dbReference type="EMBL" id="AOS83423.1"/>
    </source>
</evidence>
<proteinExistence type="predicted"/>
<dbReference type="Proteomes" id="UP000095185">
    <property type="component" value="Chromosome"/>
</dbReference>
<dbReference type="STRING" id="274537.BIU88_04260"/>
<sequence length="61" mass="6954">MPHQSKYIALGGHRRRYIDTGNDAPAILLVFRMCGHSPVLEYPERISEAITDFVFQEPPLV</sequence>
<dbReference type="KEGG" id="clz:BIU88_04260"/>
<dbReference type="OrthoDB" id="9780932at2"/>
<gene>
    <name evidence="1" type="ORF">BIU88_04260</name>
</gene>
<evidence type="ECO:0008006" key="3">
    <source>
        <dbReference type="Google" id="ProtNLM"/>
    </source>
</evidence>
<keyword evidence="2" id="KW-1185">Reference proteome</keyword>
<dbReference type="RefSeq" id="WP_069809143.1">
    <property type="nucleotide sequence ID" value="NZ_CP017305.1"/>
</dbReference>
<dbReference type="AlphaFoldDB" id="A0A1D8D008"/>
<name>A0A1D8D008_CHLLM</name>
<accession>A0A1D8D008</accession>
<reference evidence="1" key="1">
    <citation type="submission" date="2016-09" db="EMBL/GenBank/DDBJ databases">
        <title>Genome sequence of Chlorobaculum limnaeum.</title>
        <authorList>
            <person name="Liu Z."/>
            <person name="Tank M."/>
            <person name="Bryant D.A."/>
        </authorList>
    </citation>
    <scope>NUCLEOTIDE SEQUENCE [LARGE SCALE GENOMIC DNA]</scope>
    <source>
        <strain evidence="1">DSM 1677</strain>
    </source>
</reference>
<organism evidence="1 2">
    <name type="scientific">Chlorobaculum limnaeum</name>
    <dbReference type="NCBI Taxonomy" id="274537"/>
    <lineage>
        <taxon>Bacteria</taxon>
        <taxon>Pseudomonadati</taxon>
        <taxon>Chlorobiota</taxon>
        <taxon>Chlorobiia</taxon>
        <taxon>Chlorobiales</taxon>
        <taxon>Chlorobiaceae</taxon>
        <taxon>Chlorobaculum</taxon>
    </lineage>
</organism>
<dbReference type="EMBL" id="CP017305">
    <property type="protein sequence ID" value="AOS83423.1"/>
    <property type="molecule type" value="Genomic_DNA"/>
</dbReference>
<evidence type="ECO:0000313" key="2">
    <source>
        <dbReference type="Proteomes" id="UP000095185"/>
    </source>
</evidence>